<dbReference type="InterPro" id="IPR031168">
    <property type="entry name" value="G_TrmE"/>
</dbReference>
<dbReference type="InterPro" id="IPR025867">
    <property type="entry name" value="MnmE_helical"/>
</dbReference>
<evidence type="ECO:0000256" key="5">
    <source>
        <dbReference type="ARBA" id="ARBA00023134"/>
    </source>
</evidence>
<dbReference type="GO" id="GO:0005739">
    <property type="term" value="C:mitochondrion"/>
    <property type="evidence" value="ECO:0007669"/>
    <property type="project" value="UniProtKB-SubCell"/>
</dbReference>
<dbReference type="NCBIfam" id="TIGR00231">
    <property type="entry name" value="small_GTP"/>
    <property type="match status" value="1"/>
</dbReference>
<name>A0AA40C5V2_9PEZI</name>
<dbReference type="InterPro" id="IPR004520">
    <property type="entry name" value="GTPase_MnmE"/>
</dbReference>
<keyword evidence="5" id="KW-0342">GTP-binding</keyword>
<dbReference type="InterPro" id="IPR027266">
    <property type="entry name" value="TrmE/GcvT-like"/>
</dbReference>
<dbReference type="HAMAP" id="MF_00379">
    <property type="entry name" value="GTPase_MnmE"/>
    <property type="match status" value="1"/>
</dbReference>
<dbReference type="InterPro" id="IPR018948">
    <property type="entry name" value="GTP-bd_TrmE_N"/>
</dbReference>
<comment type="similarity">
    <text evidence="2">Belongs to the TRAFAC class TrmE-Era-EngA-EngB-Septin-like GTPase superfamily. TrmE GTPase family.</text>
</comment>
<dbReference type="Gene3D" id="1.20.120.430">
    <property type="entry name" value="tRNA modification GTPase MnmE domain 2"/>
    <property type="match status" value="1"/>
</dbReference>
<dbReference type="CDD" id="cd04164">
    <property type="entry name" value="trmE"/>
    <property type="match status" value="1"/>
</dbReference>
<dbReference type="Pfam" id="PF01926">
    <property type="entry name" value="MMR_HSR1"/>
    <property type="match status" value="1"/>
</dbReference>
<dbReference type="EMBL" id="JAULSU010000002">
    <property type="protein sequence ID" value="KAK0626586.1"/>
    <property type="molecule type" value="Genomic_DNA"/>
</dbReference>
<dbReference type="CDD" id="cd14858">
    <property type="entry name" value="TrmE_N"/>
    <property type="match status" value="1"/>
</dbReference>
<protein>
    <submittedName>
        <fullName evidence="9">Uncharacterized protein</fullName>
    </submittedName>
</protein>
<accession>A0AA40C5V2</accession>
<dbReference type="Gene3D" id="3.30.1360.120">
    <property type="entry name" value="Probable tRNA modification gtpase trme, domain 1"/>
    <property type="match status" value="1"/>
</dbReference>
<dbReference type="Pfam" id="PF12631">
    <property type="entry name" value="MnmE_helical"/>
    <property type="match status" value="1"/>
</dbReference>
<dbReference type="InterPro" id="IPR027368">
    <property type="entry name" value="MnmE_dom2"/>
</dbReference>
<dbReference type="SUPFAM" id="SSF52540">
    <property type="entry name" value="P-loop containing nucleoside triphosphate hydrolases"/>
    <property type="match status" value="1"/>
</dbReference>
<feature type="domain" description="GTP-binding protein TrmE N-terminal" evidence="7">
    <location>
        <begin position="68"/>
        <end position="192"/>
    </location>
</feature>
<dbReference type="InterPro" id="IPR027417">
    <property type="entry name" value="P-loop_NTPase"/>
</dbReference>
<dbReference type="GO" id="GO:0005525">
    <property type="term" value="F:GTP binding"/>
    <property type="evidence" value="ECO:0007669"/>
    <property type="project" value="UniProtKB-KW"/>
</dbReference>
<dbReference type="SUPFAM" id="SSF116878">
    <property type="entry name" value="TrmE connector domain"/>
    <property type="match status" value="1"/>
</dbReference>
<dbReference type="InterPro" id="IPR006073">
    <property type="entry name" value="GTP-bd"/>
</dbReference>
<proteinExistence type="inferred from homology"/>
<evidence type="ECO:0000259" key="7">
    <source>
        <dbReference type="Pfam" id="PF10396"/>
    </source>
</evidence>
<comment type="subcellular location">
    <subcellularLocation>
        <location evidence="1">Mitochondrion</location>
    </subcellularLocation>
</comment>
<comment type="caution">
    <text evidence="9">The sequence shown here is derived from an EMBL/GenBank/DDBJ whole genome shotgun (WGS) entry which is preliminary data.</text>
</comment>
<evidence type="ECO:0000259" key="8">
    <source>
        <dbReference type="Pfam" id="PF12631"/>
    </source>
</evidence>
<gene>
    <name evidence="9" type="ORF">B0T14DRAFT_109428</name>
</gene>
<dbReference type="InterPro" id="IPR005225">
    <property type="entry name" value="Small_GTP-bd"/>
</dbReference>
<organism evidence="9 10">
    <name type="scientific">Immersiella caudata</name>
    <dbReference type="NCBI Taxonomy" id="314043"/>
    <lineage>
        <taxon>Eukaryota</taxon>
        <taxon>Fungi</taxon>
        <taxon>Dikarya</taxon>
        <taxon>Ascomycota</taxon>
        <taxon>Pezizomycotina</taxon>
        <taxon>Sordariomycetes</taxon>
        <taxon>Sordariomycetidae</taxon>
        <taxon>Sordariales</taxon>
        <taxon>Lasiosphaeriaceae</taxon>
        <taxon>Immersiella</taxon>
    </lineage>
</organism>
<dbReference type="NCBIfam" id="NF003661">
    <property type="entry name" value="PRK05291.1-3"/>
    <property type="match status" value="1"/>
</dbReference>
<dbReference type="Gene3D" id="3.40.50.300">
    <property type="entry name" value="P-loop containing nucleotide triphosphate hydrolases"/>
    <property type="match status" value="1"/>
</dbReference>
<dbReference type="PANTHER" id="PTHR42714">
    <property type="entry name" value="TRNA MODIFICATION GTPASE GTPBP3"/>
    <property type="match status" value="1"/>
</dbReference>
<feature type="domain" description="G" evidence="6">
    <location>
        <begin position="294"/>
        <end position="427"/>
    </location>
</feature>
<evidence type="ECO:0000256" key="3">
    <source>
        <dbReference type="ARBA" id="ARBA00022694"/>
    </source>
</evidence>
<dbReference type="GO" id="GO:0002098">
    <property type="term" value="P:tRNA wobble uridine modification"/>
    <property type="evidence" value="ECO:0007669"/>
    <property type="project" value="TreeGrafter"/>
</dbReference>
<dbReference type="GO" id="GO:0030488">
    <property type="term" value="P:tRNA methylation"/>
    <property type="evidence" value="ECO:0007669"/>
    <property type="project" value="TreeGrafter"/>
</dbReference>
<dbReference type="AlphaFoldDB" id="A0AA40C5V2"/>
<evidence type="ECO:0000259" key="6">
    <source>
        <dbReference type="Pfam" id="PF01926"/>
    </source>
</evidence>
<feature type="domain" description="MnmE helical" evidence="8">
    <location>
        <begin position="195"/>
        <end position="578"/>
    </location>
</feature>
<dbReference type="Pfam" id="PF10396">
    <property type="entry name" value="TrmE_N"/>
    <property type="match status" value="1"/>
</dbReference>
<dbReference type="SUPFAM" id="SSF103025">
    <property type="entry name" value="Folate-binding domain"/>
    <property type="match status" value="1"/>
</dbReference>
<dbReference type="Proteomes" id="UP001175000">
    <property type="component" value="Unassembled WGS sequence"/>
</dbReference>
<evidence type="ECO:0000256" key="2">
    <source>
        <dbReference type="ARBA" id="ARBA00011043"/>
    </source>
</evidence>
<evidence type="ECO:0000313" key="10">
    <source>
        <dbReference type="Proteomes" id="UP001175000"/>
    </source>
</evidence>
<evidence type="ECO:0000256" key="1">
    <source>
        <dbReference type="ARBA" id="ARBA00004173"/>
    </source>
</evidence>
<keyword evidence="10" id="KW-1185">Reference proteome</keyword>
<dbReference type="GO" id="GO:0003924">
    <property type="term" value="F:GTPase activity"/>
    <property type="evidence" value="ECO:0007669"/>
    <property type="project" value="InterPro"/>
</dbReference>
<dbReference type="PANTHER" id="PTHR42714:SF2">
    <property type="entry name" value="TRNA MODIFICATION GTPASE GTPBP3, MITOCHONDRIAL"/>
    <property type="match status" value="1"/>
</dbReference>
<sequence length="581" mass="62804">MFRYALRRSAVCRLPNFRGALWFCTPQQAWAVLRTAPPSRRCFALDAAVGASELAARAATRLPLEDDTVYALSSAPGRGGIAVIRVSGPACLDVYNGLCPAKPMLKPRYAAVRKLVEPGNTSAEDVLDSDALVLYFPGPKSVTGEDVLELHIHGGPATVKAILSAIPKCASRERMRYAEPGEFTRRAFLNDRLDLAQVESLGDILSAETEQQRRAAVRGTSGVLGKTYEIWREQLLLARGEIEALIDFSEDQQFDESPTELLSNVTVLVQDILRSIHMYQNGSQRSELVRNGIRIALLGPPNVGKSSLMNQIVGREASIVSAEAGTTRDIIEASLDIRGYLCSFADTAGIRMHASSHDTRLGPEPSIIGAIEEEGIRRARKKAQESEVIIVLASVERADNGQFRLHYDTETLRLAADAQQCLIVINKCDATDSGTLENLVQDFKLSVLGTVEGLGSAEPLAISCRAAESPAAGLTDPGQIHALTQALLQSFSNLTSLPDDMQHLLGVTERQNQLLEQCKQSLDDFMLEARSGGQEGEPDVVLAAEHLRLAAGHLAAITGRGNAGDVEDVLGVIFDKFCVGK</sequence>
<evidence type="ECO:0000313" key="9">
    <source>
        <dbReference type="EMBL" id="KAK0626586.1"/>
    </source>
</evidence>
<keyword evidence="4" id="KW-0547">Nucleotide-binding</keyword>
<evidence type="ECO:0000256" key="4">
    <source>
        <dbReference type="ARBA" id="ARBA00022741"/>
    </source>
</evidence>
<keyword evidence="3" id="KW-0819">tRNA processing</keyword>
<reference evidence="9" key="1">
    <citation type="submission" date="2023-06" db="EMBL/GenBank/DDBJ databases">
        <title>Genome-scale phylogeny and comparative genomics of the fungal order Sordariales.</title>
        <authorList>
            <consortium name="Lawrence Berkeley National Laboratory"/>
            <person name="Hensen N."/>
            <person name="Bonometti L."/>
            <person name="Westerberg I."/>
            <person name="Brannstrom I.O."/>
            <person name="Guillou S."/>
            <person name="Cros-Aarteil S."/>
            <person name="Calhoun S."/>
            <person name="Haridas S."/>
            <person name="Kuo A."/>
            <person name="Mondo S."/>
            <person name="Pangilinan J."/>
            <person name="Riley R."/>
            <person name="Labutti K."/>
            <person name="Andreopoulos B."/>
            <person name="Lipzen A."/>
            <person name="Chen C."/>
            <person name="Yanf M."/>
            <person name="Daum C."/>
            <person name="Ng V."/>
            <person name="Clum A."/>
            <person name="Steindorff A."/>
            <person name="Ohm R."/>
            <person name="Martin F."/>
            <person name="Silar P."/>
            <person name="Natvig D."/>
            <person name="Lalanne C."/>
            <person name="Gautier V."/>
            <person name="Ament-Velasquez S.L."/>
            <person name="Kruys A."/>
            <person name="Hutchinson M.I."/>
            <person name="Powell A.J."/>
            <person name="Barry K."/>
            <person name="Miller A.N."/>
            <person name="Grigoriev I.V."/>
            <person name="Debuchy R."/>
            <person name="Gladieux P."/>
            <person name="Thoren M.H."/>
            <person name="Johannesson H."/>
        </authorList>
    </citation>
    <scope>NUCLEOTIDE SEQUENCE</scope>
    <source>
        <strain evidence="9">CBS 606.72</strain>
    </source>
</reference>
<dbReference type="FunFam" id="3.30.1360.120:FF:000007">
    <property type="entry name" value="tRNA modification GTPase GTPBP3, mitochondrial"/>
    <property type="match status" value="1"/>
</dbReference>